<dbReference type="InParanoid" id="A0A1W4XIR9"/>
<evidence type="ECO:0000256" key="5">
    <source>
        <dbReference type="ARBA" id="ARBA00022771"/>
    </source>
</evidence>
<name>A0A1W4XIR9_AGRPL</name>
<evidence type="ECO:0000313" key="14">
    <source>
        <dbReference type="RefSeq" id="XP_018336011.1"/>
    </source>
</evidence>
<dbReference type="Gene3D" id="3.30.1490.100">
    <property type="entry name" value="DNA polymerase, Y-family, little finger domain"/>
    <property type="match status" value="1"/>
</dbReference>
<evidence type="ECO:0000256" key="6">
    <source>
        <dbReference type="ARBA" id="ARBA00022833"/>
    </source>
</evidence>
<dbReference type="STRING" id="224129.A0A1W4XIR9"/>
<keyword evidence="3" id="KW-0479">Metal-binding</keyword>
<keyword evidence="7" id="KW-0234">DNA repair</keyword>
<gene>
    <name evidence="14" type="primary">LOC108744643</name>
</gene>
<dbReference type="SUPFAM" id="SSF56672">
    <property type="entry name" value="DNA/RNA polymerases"/>
    <property type="match status" value="1"/>
</dbReference>
<accession>A0A1W4XIR9</accession>
<dbReference type="GO" id="GO:0006281">
    <property type="term" value="P:DNA repair"/>
    <property type="evidence" value="ECO:0007669"/>
    <property type="project" value="UniProtKB-KW"/>
</dbReference>
<protein>
    <recommendedName>
        <fullName evidence="9">DNA polymerase eta</fullName>
    </recommendedName>
</protein>
<keyword evidence="6" id="KW-0862">Zinc</keyword>
<dbReference type="AlphaFoldDB" id="A0A1W4XIR9"/>
<sequence length="676" mass="76923">MRGDEAKEKCPDVHLVRVPVLRGKADLTKYRIAGKQVANVLLKFTNTLERASVDEAYLDITDNINNVLLNCEITTEVLKNTHVVESTVEDFLHNIRYNLTDDNLKLAVGGMIAEEIRNAVYTETGYRCSAGIAHNKILAKLACGLHKPNQQTILPQNSVSNFFNKLPICKIRSLGGKFGDAVTDDLGIKTVGELCKFSKKELTERYDEKAGSWLYNIARGINFEPVTARLIPKSIGCCKQFRGKSALFTEQDVRKWLHELAEELIERLESDCEENARKAKGLTVSFQCKENTKSVHGSRVHVLTVYEIDKVANDAYEIIRKNCMKSDGSFHIQFLGLSGGKFEKIKNTVSIKSFFKAQEHFQKEKRNSFDKIEHLSNVNIKKQEDKVTEKNTNIQLWLSSYQNVINEDVTKTDDKHSNNFEEPQEKNKSANKSDDSINNELVEILNDTQNNVKDPDKASFFDKYFNTVHGKRSFDTSRYLNEDKKLLESDEFDSDTKTEPSDEEDSYACNQEELSKTCDKCGEQIKMSEFTLHSDYHVALSLAEQEIFDNQNARISSAKNSNKTVYNSQNNKIFSAKSVKRRSPEITKNASISKYFKKEIEATTSKSGNIETCPQCNKAIESLEMESHLDYHLAKKIHSEINPMTVDVKESKRDINKSNKKKPKVQSVISFFKQPV</sequence>
<keyword evidence="5" id="KW-0863">Zinc-finger</keyword>
<dbReference type="InterPro" id="IPR041298">
    <property type="entry name" value="UBZ3"/>
</dbReference>
<evidence type="ECO:0000256" key="1">
    <source>
        <dbReference type="ARBA" id="ARBA00004123"/>
    </source>
</evidence>
<dbReference type="FunFam" id="3.30.1490.100:FF:000007">
    <property type="entry name" value="DNA polymerase eta"/>
    <property type="match status" value="1"/>
</dbReference>
<feature type="region of interest" description="Disordered" evidence="10">
    <location>
        <begin position="412"/>
        <end position="435"/>
    </location>
</feature>
<dbReference type="Pfam" id="PF18439">
    <property type="entry name" value="zf_UBZ"/>
    <property type="match status" value="2"/>
</dbReference>
<dbReference type="InterPro" id="IPR043502">
    <property type="entry name" value="DNA/RNA_pol_sf"/>
</dbReference>
<proteinExistence type="predicted"/>
<comment type="subcellular location">
    <subcellularLocation>
        <location evidence="1">Nucleus</location>
    </subcellularLocation>
</comment>
<feature type="domain" description="UBZ3-type" evidence="12">
    <location>
        <begin position="511"/>
        <end position="545"/>
    </location>
</feature>
<reference evidence="14" key="1">
    <citation type="submission" date="2025-08" db="UniProtKB">
        <authorList>
            <consortium name="RefSeq"/>
        </authorList>
    </citation>
    <scope>IDENTIFICATION</scope>
    <source>
        <tissue evidence="14">Entire body</tissue>
    </source>
</reference>
<keyword evidence="13" id="KW-1185">Reference proteome</keyword>
<dbReference type="PANTHER" id="PTHR45873">
    <property type="entry name" value="DNA POLYMERASE ETA"/>
    <property type="match status" value="1"/>
</dbReference>
<evidence type="ECO:0000259" key="11">
    <source>
        <dbReference type="PROSITE" id="PS50173"/>
    </source>
</evidence>
<dbReference type="GO" id="GO:0009314">
    <property type="term" value="P:response to radiation"/>
    <property type="evidence" value="ECO:0007669"/>
    <property type="project" value="TreeGrafter"/>
</dbReference>
<dbReference type="InterPro" id="IPR036775">
    <property type="entry name" value="DNA_pol_Y-fam_lit_finger_sf"/>
</dbReference>
<keyword evidence="2" id="KW-0808">Transferase</keyword>
<evidence type="ECO:0000259" key="12">
    <source>
        <dbReference type="PROSITE" id="PS51907"/>
    </source>
</evidence>
<feature type="compositionally biased region" description="Basic and acidic residues" evidence="10">
    <location>
        <begin position="490"/>
        <end position="500"/>
    </location>
</feature>
<feature type="domain" description="UmuC" evidence="11">
    <location>
        <begin position="1"/>
        <end position="175"/>
    </location>
</feature>
<evidence type="ECO:0000256" key="3">
    <source>
        <dbReference type="ARBA" id="ARBA00022723"/>
    </source>
</evidence>
<dbReference type="Gene3D" id="3.30.70.270">
    <property type="match status" value="1"/>
</dbReference>
<dbReference type="Pfam" id="PF00817">
    <property type="entry name" value="IMS"/>
    <property type="match status" value="1"/>
</dbReference>
<dbReference type="RefSeq" id="XP_018336011.1">
    <property type="nucleotide sequence ID" value="XM_018480509.1"/>
</dbReference>
<dbReference type="Gene3D" id="1.10.150.20">
    <property type="entry name" value="5' to 3' exonuclease, C-terminal subdomain"/>
    <property type="match status" value="1"/>
</dbReference>
<evidence type="ECO:0000256" key="2">
    <source>
        <dbReference type="ARBA" id="ARBA00022679"/>
    </source>
</evidence>
<dbReference type="FunFam" id="1.10.150.20:FF:000014">
    <property type="entry name" value="Polymerase (DNA directed), eta"/>
    <property type="match status" value="1"/>
</dbReference>
<dbReference type="KEGG" id="apln:108744643"/>
<dbReference type="GO" id="GO:0003887">
    <property type="term" value="F:DNA-directed DNA polymerase activity"/>
    <property type="evidence" value="ECO:0007669"/>
    <property type="project" value="TreeGrafter"/>
</dbReference>
<evidence type="ECO:0000256" key="4">
    <source>
        <dbReference type="ARBA" id="ARBA00022763"/>
    </source>
</evidence>
<dbReference type="GeneID" id="108744643"/>
<evidence type="ECO:0000256" key="8">
    <source>
        <dbReference type="ARBA" id="ARBA00023242"/>
    </source>
</evidence>
<dbReference type="PIRSF" id="PIRSF036603">
    <property type="entry name" value="DPol_eta"/>
    <property type="match status" value="1"/>
</dbReference>
<dbReference type="SUPFAM" id="SSF100879">
    <property type="entry name" value="Lesion bypass DNA polymerase (Y-family), little finger domain"/>
    <property type="match status" value="1"/>
</dbReference>
<organism evidence="13 14">
    <name type="scientific">Agrilus planipennis</name>
    <name type="common">Emerald ash borer</name>
    <name type="synonym">Agrilus marcopoli</name>
    <dbReference type="NCBI Taxonomy" id="224129"/>
    <lineage>
        <taxon>Eukaryota</taxon>
        <taxon>Metazoa</taxon>
        <taxon>Ecdysozoa</taxon>
        <taxon>Arthropoda</taxon>
        <taxon>Hexapoda</taxon>
        <taxon>Insecta</taxon>
        <taxon>Pterygota</taxon>
        <taxon>Neoptera</taxon>
        <taxon>Endopterygota</taxon>
        <taxon>Coleoptera</taxon>
        <taxon>Polyphaga</taxon>
        <taxon>Elateriformia</taxon>
        <taxon>Buprestoidea</taxon>
        <taxon>Buprestidae</taxon>
        <taxon>Agrilinae</taxon>
        <taxon>Agrilus</taxon>
    </lineage>
</organism>
<keyword evidence="8" id="KW-0539">Nucleus</keyword>
<dbReference type="GO" id="GO:0008270">
    <property type="term" value="F:zinc ion binding"/>
    <property type="evidence" value="ECO:0007669"/>
    <property type="project" value="UniProtKB-KW"/>
</dbReference>
<evidence type="ECO:0000256" key="9">
    <source>
        <dbReference type="ARBA" id="ARBA00044975"/>
    </source>
</evidence>
<dbReference type="InterPro" id="IPR052230">
    <property type="entry name" value="DNA_polymerase_eta"/>
</dbReference>
<dbReference type="PROSITE" id="PS51907">
    <property type="entry name" value="ZF_UBZ3"/>
    <property type="match status" value="2"/>
</dbReference>
<dbReference type="CTD" id="131889286"/>
<dbReference type="GO" id="GO:0005657">
    <property type="term" value="C:replication fork"/>
    <property type="evidence" value="ECO:0007669"/>
    <property type="project" value="TreeGrafter"/>
</dbReference>
<dbReference type="InterPro" id="IPR001126">
    <property type="entry name" value="UmuC"/>
</dbReference>
<dbReference type="GO" id="GO:0003684">
    <property type="term" value="F:damaged DNA binding"/>
    <property type="evidence" value="ECO:0007669"/>
    <property type="project" value="InterPro"/>
</dbReference>
<evidence type="ECO:0000256" key="7">
    <source>
        <dbReference type="ARBA" id="ARBA00023204"/>
    </source>
</evidence>
<dbReference type="Pfam" id="PF21704">
    <property type="entry name" value="POLH-Rev1_HhH"/>
    <property type="match status" value="1"/>
</dbReference>
<feature type="region of interest" description="Disordered" evidence="10">
    <location>
        <begin position="490"/>
        <end position="509"/>
    </location>
</feature>
<dbReference type="PANTHER" id="PTHR45873:SF1">
    <property type="entry name" value="DNA POLYMERASE ETA"/>
    <property type="match status" value="1"/>
</dbReference>
<feature type="domain" description="UBZ3-type" evidence="12">
    <location>
        <begin position="606"/>
        <end position="640"/>
    </location>
</feature>
<evidence type="ECO:0000256" key="10">
    <source>
        <dbReference type="SAM" id="MobiDB-lite"/>
    </source>
</evidence>
<dbReference type="InterPro" id="IPR043128">
    <property type="entry name" value="Rev_trsase/Diguanyl_cyclase"/>
</dbReference>
<dbReference type="Proteomes" id="UP000192223">
    <property type="component" value="Unplaced"/>
</dbReference>
<evidence type="ECO:0000313" key="13">
    <source>
        <dbReference type="Proteomes" id="UP000192223"/>
    </source>
</evidence>
<dbReference type="GO" id="GO:0042276">
    <property type="term" value="P:error-prone translesion synthesis"/>
    <property type="evidence" value="ECO:0007669"/>
    <property type="project" value="TreeGrafter"/>
</dbReference>
<dbReference type="InterPro" id="IPR017961">
    <property type="entry name" value="DNA_pol_Y-fam_little_finger"/>
</dbReference>
<dbReference type="FunCoup" id="A0A1W4XIR9">
    <property type="interactions" value="1582"/>
</dbReference>
<dbReference type="Pfam" id="PF11799">
    <property type="entry name" value="IMS_C"/>
    <property type="match status" value="1"/>
</dbReference>
<dbReference type="OrthoDB" id="5723at2759"/>
<keyword evidence="4" id="KW-0227">DNA damage</keyword>
<dbReference type="GO" id="GO:0035861">
    <property type="term" value="C:site of double-strand break"/>
    <property type="evidence" value="ECO:0007669"/>
    <property type="project" value="TreeGrafter"/>
</dbReference>
<dbReference type="PROSITE" id="PS50173">
    <property type="entry name" value="UMUC"/>
    <property type="match status" value="1"/>
</dbReference>
<dbReference type="GO" id="GO:0005634">
    <property type="term" value="C:nucleus"/>
    <property type="evidence" value="ECO:0007669"/>
    <property type="project" value="UniProtKB-SubCell"/>
</dbReference>